<evidence type="ECO:0000313" key="1">
    <source>
        <dbReference type="EMBL" id="QDU31430.1"/>
    </source>
</evidence>
<organism evidence="1 2">
    <name type="scientific">Anatilimnocola aggregata</name>
    <dbReference type="NCBI Taxonomy" id="2528021"/>
    <lineage>
        <taxon>Bacteria</taxon>
        <taxon>Pseudomonadati</taxon>
        <taxon>Planctomycetota</taxon>
        <taxon>Planctomycetia</taxon>
        <taxon>Pirellulales</taxon>
        <taxon>Pirellulaceae</taxon>
        <taxon>Anatilimnocola</taxon>
    </lineage>
</organism>
<dbReference type="Proteomes" id="UP000315017">
    <property type="component" value="Chromosome"/>
</dbReference>
<gene>
    <name evidence="1" type="ORF">ETAA8_65880</name>
</gene>
<evidence type="ECO:0000313" key="2">
    <source>
        <dbReference type="Proteomes" id="UP000315017"/>
    </source>
</evidence>
<sequence length="105" mass="12250">MFWELIIMAMTDCWQVIDGPTDYWHVTYVALRTNSLHVVAAESLARPFYVAILAQFPSKDLQRIYETLWINMQNPNAALFAMELAFDINRTLRYLASMKSGPREF</sequence>
<reference evidence="1 2" key="1">
    <citation type="submission" date="2019-02" db="EMBL/GenBank/DDBJ databases">
        <title>Deep-cultivation of Planctomycetes and their phenomic and genomic characterization uncovers novel biology.</title>
        <authorList>
            <person name="Wiegand S."/>
            <person name="Jogler M."/>
            <person name="Boedeker C."/>
            <person name="Pinto D."/>
            <person name="Vollmers J."/>
            <person name="Rivas-Marin E."/>
            <person name="Kohn T."/>
            <person name="Peeters S.H."/>
            <person name="Heuer A."/>
            <person name="Rast P."/>
            <person name="Oberbeckmann S."/>
            <person name="Bunk B."/>
            <person name="Jeske O."/>
            <person name="Meyerdierks A."/>
            <person name="Storesund J.E."/>
            <person name="Kallscheuer N."/>
            <person name="Luecker S."/>
            <person name="Lage O.M."/>
            <person name="Pohl T."/>
            <person name="Merkel B.J."/>
            <person name="Hornburger P."/>
            <person name="Mueller R.-W."/>
            <person name="Bruemmer F."/>
            <person name="Labrenz M."/>
            <person name="Spormann A.M."/>
            <person name="Op den Camp H."/>
            <person name="Overmann J."/>
            <person name="Amann R."/>
            <person name="Jetten M.S.M."/>
            <person name="Mascher T."/>
            <person name="Medema M.H."/>
            <person name="Devos D.P."/>
            <person name="Kaster A.-K."/>
            <person name="Ovreas L."/>
            <person name="Rohde M."/>
            <person name="Galperin M.Y."/>
            <person name="Jogler C."/>
        </authorList>
    </citation>
    <scope>NUCLEOTIDE SEQUENCE [LARGE SCALE GENOMIC DNA]</scope>
    <source>
        <strain evidence="1 2">ETA_A8</strain>
    </source>
</reference>
<accession>A0A517YMH5</accession>
<dbReference type="EMBL" id="CP036274">
    <property type="protein sequence ID" value="QDU31430.1"/>
    <property type="molecule type" value="Genomic_DNA"/>
</dbReference>
<name>A0A517YMH5_9BACT</name>
<keyword evidence="2" id="KW-1185">Reference proteome</keyword>
<dbReference type="KEGG" id="aagg:ETAA8_65880"/>
<protein>
    <submittedName>
        <fullName evidence="1">Uncharacterized protein</fullName>
    </submittedName>
</protein>
<dbReference type="AlphaFoldDB" id="A0A517YMH5"/>
<proteinExistence type="predicted"/>